<dbReference type="CDD" id="cd07505">
    <property type="entry name" value="HAD_BPGM-like"/>
    <property type="match status" value="1"/>
</dbReference>
<accession>A0ABV3EZ76</accession>
<evidence type="ECO:0000256" key="1">
    <source>
        <dbReference type="ARBA" id="ARBA00001946"/>
    </source>
</evidence>
<dbReference type="PANTHER" id="PTHR46193">
    <property type="entry name" value="6-PHOSPHOGLUCONATE PHOSPHATASE"/>
    <property type="match status" value="1"/>
</dbReference>
<dbReference type="SFLD" id="SFLDS00003">
    <property type="entry name" value="Haloacid_Dehalogenase"/>
    <property type="match status" value="1"/>
</dbReference>
<dbReference type="InterPro" id="IPR036412">
    <property type="entry name" value="HAD-like_sf"/>
</dbReference>
<reference evidence="5 6" key="1">
    <citation type="submission" date="2024-06" db="EMBL/GenBank/DDBJ databases">
        <title>The Natural Products Discovery Center: Release of the First 8490 Sequenced Strains for Exploring Actinobacteria Biosynthetic Diversity.</title>
        <authorList>
            <person name="Kalkreuter E."/>
            <person name="Kautsar S.A."/>
            <person name="Yang D."/>
            <person name="Bader C.D."/>
            <person name="Teijaro C.N."/>
            <person name="Fluegel L."/>
            <person name="Davis C.M."/>
            <person name="Simpson J.R."/>
            <person name="Lauterbach L."/>
            <person name="Steele A.D."/>
            <person name="Gui C."/>
            <person name="Meng S."/>
            <person name="Li G."/>
            <person name="Viehrig K."/>
            <person name="Ye F."/>
            <person name="Su P."/>
            <person name="Kiefer A.F."/>
            <person name="Nichols A."/>
            <person name="Cepeda A.J."/>
            <person name="Yan W."/>
            <person name="Fan B."/>
            <person name="Jiang Y."/>
            <person name="Adhikari A."/>
            <person name="Zheng C.-J."/>
            <person name="Schuster L."/>
            <person name="Cowan T.M."/>
            <person name="Smanski M.J."/>
            <person name="Chevrette M.G."/>
            <person name="De Carvalho L.P.S."/>
            <person name="Shen B."/>
        </authorList>
    </citation>
    <scope>NUCLEOTIDE SEQUENCE [LARGE SCALE GENOMIC DNA]</scope>
    <source>
        <strain evidence="5 6">NPDC048117</strain>
    </source>
</reference>
<dbReference type="Gene3D" id="1.10.150.240">
    <property type="entry name" value="Putative phosphatase, domain 2"/>
    <property type="match status" value="1"/>
</dbReference>
<dbReference type="InterPro" id="IPR051600">
    <property type="entry name" value="Beta-PGM-like"/>
</dbReference>
<name>A0ABV3EZ76_9ACTN</name>
<dbReference type="InterPro" id="IPR006439">
    <property type="entry name" value="HAD-SF_hydro_IA"/>
</dbReference>
<dbReference type="InterPro" id="IPR023198">
    <property type="entry name" value="PGP-like_dom2"/>
</dbReference>
<dbReference type="PANTHER" id="PTHR46193:SF10">
    <property type="entry name" value="6-PHOSPHOGLUCONATE PHOSPHATASE"/>
    <property type="match status" value="1"/>
</dbReference>
<comment type="caution">
    <text evidence="5">The sequence shown here is derived from an EMBL/GenBank/DDBJ whole genome shotgun (WGS) entry which is preliminary data.</text>
</comment>
<keyword evidence="3" id="KW-0479">Metal-binding</keyword>
<dbReference type="SFLD" id="SFLDG01129">
    <property type="entry name" value="C1.5:_HAD__Beta-PGM__Phosphata"/>
    <property type="match status" value="1"/>
</dbReference>
<evidence type="ECO:0000313" key="6">
    <source>
        <dbReference type="Proteomes" id="UP001551584"/>
    </source>
</evidence>
<organism evidence="5 6">
    <name type="scientific">Streptomyces chilikensis</name>
    <dbReference type="NCBI Taxonomy" id="1194079"/>
    <lineage>
        <taxon>Bacteria</taxon>
        <taxon>Bacillati</taxon>
        <taxon>Actinomycetota</taxon>
        <taxon>Actinomycetes</taxon>
        <taxon>Kitasatosporales</taxon>
        <taxon>Streptomycetaceae</taxon>
        <taxon>Streptomyces</taxon>
    </lineage>
</organism>
<evidence type="ECO:0000256" key="4">
    <source>
        <dbReference type="ARBA" id="ARBA00022842"/>
    </source>
</evidence>
<dbReference type="Pfam" id="PF00702">
    <property type="entry name" value="Hydrolase"/>
    <property type="match status" value="1"/>
</dbReference>
<dbReference type="EMBL" id="JBEZNA010000128">
    <property type="protein sequence ID" value="MEU9581528.1"/>
    <property type="molecule type" value="Genomic_DNA"/>
</dbReference>
<keyword evidence="4" id="KW-0460">Magnesium</keyword>
<dbReference type="Proteomes" id="UP001551584">
    <property type="component" value="Unassembled WGS sequence"/>
</dbReference>
<sequence>MTERRIHDWSPSAVVFDCDGTLVDSESHWQEARLRVLHRHRLVPAPRFADRAAGLHYTACGRLMAEEAGKPELAGELADQLLGEFRRLAAAAPVVMPGALALVRLLAGRLPLAVASNCPADVVETSLAGAGLLRRFGSVVVPGDGLRPKPAPDLYETAARRCGVDPADALAVEDSLTGIDAAREAGLRVVGVGPRPPAPDAGRADLWVGSLADPGLLELVGRWLSDR</sequence>
<gene>
    <name evidence="5" type="ORF">AB0D95_30395</name>
</gene>
<dbReference type="SUPFAM" id="SSF56784">
    <property type="entry name" value="HAD-like"/>
    <property type="match status" value="1"/>
</dbReference>
<keyword evidence="6" id="KW-1185">Reference proteome</keyword>
<evidence type="ECO:0000313" key="5">
    <source>
        <dbReference type="EMBL" id="MEU9581528.1"/>
    </source>
</evidence>
<dbReference type="InterPro" id="IPR023214">
    <property type="entry name" value="HAD_sf"/>
</dbReference>
<comment type="similarity">
    <text evidence="2">Belongs to the HAD-like hydrolase superfamily. CbbY/CbbZ/Gph/YieH family.</text>
</comment>
<dbReference type="Gene3D" id="3.40.50.1000">
    <property type="entry name" value="HAD superfamily/HAD-like"/>
    <property type="match status" value="1"/>
</dbReference>
<dbReference type="PRINTS" id="PR00413">
    <property type="entry name" value="HADHALOGNASE"/>
</dbReference>
<evidence type="ECO:0000256" key="2">
    <source>
        <dbReference type="ARBA" id="ARBA00006171"/>
    </source>
</evidence>
<dbReference type="RefSeq" id="WP_166027563.1">
    <property type="nucleotide sequence ID" value="NZ_JBEZNA010000128.1"/>
</dbReference>
<proteinExistence type="inferred from homology"/>
<protein>
    <submittedName>
        <fullName evidence="5">HAD family phosphatase</fullName>
    </submittedName>
</protein>
<evidence type="ECO:0000256" key="3">
    <source>
        <dbReference type="ARBA" id="ARBA00022723"/>
    </source>
</evidence>
<comment type="cofactor">
    <cofactor evidence="1">
        <name>Mg(2+)</name>
        <dbReference type="ChEBI" id="CHEBI:18420"/>
    </cofactor>
</comment>
<dbReference type="NCBIfam" id="TIGR01509">
    <property type="entry name" value="HAD-SF-IA-v3"/>
    <property type="match status" value="1"/>
</dbReference>